<dbReference type="InterPro" id="IPR011650">
    <property type="entry name" value="Peptidase_M20_dimer"/>
</dbReference>
<dbReference type="EMBL" id="QKZL01000021">
    <property type="protein sequence ID" value="PZX12886.1"/>
    <property type="molecule type" value="Genomic_DNA"/>
</dbReference>
<evidence type="ECO:0000256" key="1">
    <source>
        <dbReference type="ARBA" id="ARBA00022723"/>
    </source>
</evidence>
<gene>
    <name evidence="5" type="ORF">LX81_03437</name>
</gene>
<dbReference type="PANTHER" id="PTHR43808">
    <property type="entry name" value="ACETYLORNITHINE DEACETYLASE"/>
    <property type="match status" value="1"/>
</dbReference>
<dbReference type="GO" id="GO:0006526">
    <property type="term" value="P:L-arginine biosynthetic process"/>
    <property type="evidence" value="ECO:0007669"/>
    <property type="project" value="TreeGrafter"/>
</dbReference>
<evidence type="ECO:0000259" key="4">
    <source>
        <dbReference type="Pfam" id="PF07687"/>
    </source>
</evidence>
<dbReference type="Proteomes" id="UP000248916">
    <property type="component" value="Unassembled WGS sequence"/>
</dbReference>
<dbReference type="SUPFAM" id="SSF55031">
    <property type="entry name" value="Bacterial exopeptidase dimerisation domain"/>
    <property type="match status" value="1"/>
</dbReference>
<protein>
    <submittedName>
        <fullName evidence="5">Acetylornithine deacetylase</fullName>
    </submittedName>
</protein>
<accession>A0A2W7NIA4</accession>
<feature type="domain" description="Peptidase M20 dimerisation" evidence="4">
    <location>
        <begin position="183"/>
        <end position="282"/>
    </location>
</feature>
<dbReference type="GO" id="GO:0008777">
    <property type="term" value="F:acetylornithine deacetylase activity"/>
    <property type="evidence" value="ECO:0007669"/>
    <property type="project" value="TreeGrafter"/>
</dbReference>
<keyword evidence="3" id="KW-0170">Cobalt</keyword>
<sequence length="388" mass="40757">MTDGITEDAVLELLRIIVSIPSINPAFRMPGDDPASFGEAALARALGDWLEANGIAAELDEVTAGRPNLVARIAGRSGGPAMLWEGHLDTVQVTGMEAPFVPRLENGRLHGRGAVDDGGCVAAFLLALRALSRDPPPGDVEFCAAMDEEYAYKGVLHHLDRGGSFALGVAGEPTELQVVRACKGCVRWEVTLEGRSAHTARPEEGMSALDAGRRLLDLYDAEMATRTGTHSLLGPATLVTTGFEAGEGPNTVPSRARLRFDYRYLPSETGAEVYKAFRAVAEGLAGALPGIAVTVGAPFVDSSAMDVPDVASVVSRMAAICRERGLPDAAIGVPFGSDATKMVNLSAIPTIVFGPGRIEEAHSIDEFVEVADVVLAARMLVDLARATG</sequence>
<dbReference type="RefSeq" id="WP_111538492.1">
    <property type="nucleotide sequence ID" value="NZ_QKZL01000021.1"/>
</dbReference>
<evidence type="ECO:0000313" key="5">
    <source>
        <dbReference type="EMBL" id="PZX12886.1"/>
    </source>
</evidence>
<dbReference type="Gene3D" id="3.30.70.360">
    <property type="match status" value="1"/>
</dbReference>
<dbReference type="Pfam" id="PF01546">
    <property type="entry name" value="Peptidase_M20"/>
    <property type="match status" value="1"/>
</dbReference>
<dbReference type="OrthoDB" id="9809784at2"/>
<dbReference type="Pfam" id="PF07687">
    <property type="entry name" value="M20_dimer"/>
    <property type="match status" value="1"/>
</dbReference>
<evidence type="ECO:0000313" key="6">
    <source>
        <dbReference type="Proteomes" id="UP000248916"/>
    </source>
</evidence>
<dbReference type="AlphaFoldDB" id="A0A2W7NIA4"/>
<reference evidence="5 6" key="1">
    <citation type="submission" date="2018-06" db="EMBL/GenBank/DDBJ databases">
        <title>Genomic Encyclopedia of Archaeal and Bacterial Type Strains, Phase II (KMG-II): from individual species to whole genera.</title>
        <authorList>
            <person name="Goeker M."/>
        </authorList>
    </citation>
    <scope>NUCLEOTIDE SEQUENCE [LARGE SCALE GENOMIC DNA]</scope>
    <source>
        <strain evidence="5 6">DSM 22009</strain>
    </source>
</reference>
<dbReference type="InterPro" id="IPR050072">
    <property type="entry name" value="Peptidase_M20A"/>
</dbReference>
<evidence type="ECO:0000256" key="2">
    <source>
        <dbReference type="ARBA" id="ARBA00022801"/>
    </source>
</evidence>
<evidence type="ECO:0000256" key="3">
    <source>
        <dbReference type="ARBA" id="ARBA00023285"/>
    </source>
</evidence>
<keyword evidence="2" id="KW-0378">Hydrolase</keyword>
<comment type="caution">
    <text evidence="5">The sequence shown here is derived from an EMBL/GenBank/DDBJ whole genome shotgun (WGS) entry which is preliminary data.</text>
</comment>
<dbReference type="InterPro" id="IPR002933">
    <property type="entry name" value="Peptidase_M20"/>
</dbReference>
<dbReference type="InterPro" id="IPR036264">
    <property type="entry name" value="Bact_exopeptidase_dim_dom"/>
</dbReference>
<organism evidence="5 6">
    <name type="scientific">Palleronia aestuarii</name>
    <dbReference type="NCBI Taxonomy" id="568105"/>
    <lineage>
        <taxon>Bacteria</taxon>
        <taxon>Pseudomonadati</taxon>
        <taxon>Pseudomonadota</taxon>
        <taxon>Alphaproteobacteria</taxon>
        <taxon>Rhodobacterales</taxon>
        <taxon>Roseobacteraceae</taxon>
        <taxon>Palleronia</taxon>
    </lineage>
</organism>
<dbReference type="GO" id="GO:0046872">
    <property type="term" value="F:metal ion binding"/>
    <property type="evidence" value="ECO:0007669"/>
    <property type="project" value="UniProtKB-KW"/>
</dbReference>
<dbReference type="Gene3D" id="3.40.630.10">
    <property type="entry name" value="Zn peptidases"/>
    <property type="match status" value="1"/>
</dbReference>
<dbReference type="PANTHER" id="PTHR43808:SF31">
    <property type="entry name" value="N-ACETYL-L-CITRULLINE DEACETYLASE"/>
    <property type="match status" value="1"/>
</dbReference>
<keyword evidence="1" id="KW-0479">Metal-binding</keyword>
<proteinExistence type="predicted"/>
<keyword evidence="6" id="KW-1185">Reference proteome</keyword>
<dbReference type="SUPFAM" id="SSF53187">
    <property type="entry name" value="Zn-dependent exopeptidases"/>
    <property type="match status" value="1"/>
</dbReference>
<name>A0A2W7NIA4_9RHOB</name>